<comment type="caution">
    <text evidence="2">The sequence shown here is derived from an EMBL/GenBank/DDBJ whole genome shotgun (WGS) entry which is preliminary data.</text>
</comment>
<dbReference type="EMBL" id="JAJITD010000005">
    <property type="protein sequence ID" value="MCC8393246.1"/>
    <property type="molecule type" value="Genomic_DNA"/>
</dbReference>
<reference evidence="2 3" key="1">
    <citation type="submission" date="2021-11" db="EMBL/GenBank/DDBJ databases">
        <authorList>
            <person name="Oh E.-T."/>
            <person name="Kim S.-B."/>
        </authorList>
    </citation>
    <scope>NUCLEOTIDE SEQUENCE [LARGE SCALE GENOMIC DNA]</scope>
    <source>
        <strain evidence="2 3">MMS20-SJTR3</strain>
    </source>
</reference>
<dbReference type="PANTHER" id="PTHR43364:SF6">
    <property type="entry name" value="OXIDOREDUCTASE-RELATED"/>
    <property type="match status" value="1"/>
</dbReference>
<evidence type="ECO:0000259" key="1">
    <source>
        <dbReference type="Pfam" id="PF00248"/>
    </source>
</evidence>
<dbReference type="InterPro" id="IPR036812">
    <property type="entry name" value="NAD(P)_OxRdtase_dom_sf"/>
</dbReference>
<dbReference type="InterPro" id="IPR023210">
    <property type="entry name" value="NADP_OxRdtase_dom"/>
</dbReference>
<keyword evidence="3" id="KW-1185">Reference proteome</keyword>
<dbReference type="RefSeq" id="WP_230509573.1">
    <property type="nucleotide sequence ID" value="NZ_JAJITD010000005.1"/>
</dbReference>
<accession>A0ABS8JTK9</accession>
<dbReference type="CDD" id="cd19081">
    <property type="entry name" value="AKR_AKR9C1"/>
    <property type="match status" value="1"/>
</dbReference>
<dbReference type="Pfam" id="PF00248">
    <property type="entry name" value="Aldo_ket_red"/>
    <property type="match status" value="1"/>
</dbReference>
<dbReference type="SUPFAM" id="SSF51430">
    <property type="entry name" value="NAD(P)-linked oxidoreductase"/>
    <property type="match status" value="1"/>
</dbReference>
<proteinExistence type="predicted"/>
<dbReference type="Gene3D" id="3.20.20.100">
    <property type="entry name" value="NADP-dependent oxidoreductase domain"/>
    <property type="match status" value="1"/>
</dbReference>
<dbReference type="InterPro" id="IPR050523">
    <property type="entry name" value="AKR_Detox_Biosynth"/>
</dbReference>
<dbReference type="Proteomes" id="UP001431019">
    <property type="component" value="Unassembled WGS sequence"/>
</dbReference>
<protein>
    <submittedName>
        <fullName evidence="2">Aldo/keto reductase</fullName>
    </submittedName>
</protein>
<organism evidence="2 3">
    <name type="scientific">Paraburkholderia sejongensis</name>
    <dbReference type="NCBI Taxonomy" id="2886946"/>
    <lineage>
        <taxon>Bacteria</taxon>
        <taxon>Pseudomonadati</taxon>
        <taxon>Pseudomonadota</taxon>
        <taxon>Betaproteobacteria</taxon>
        <taxon>Burkholderiales</taxon>
        <taxon>Burkholderiaceae</taxon>
        <taxon>Paraburkholderia</taxon>
    </lineage>
</organism>
<evidence type="ECO:0000313" key="2">
    <source>
        <dbReference type="EMBL" id="MCC8393246.1"/>
    </source>
</evidence>
<sequence length="313" mass="34275">MQKRRIGHSDINVAPLMFGGNVFGWTADEATSFSILDAFVDAGLNFIDTADVYSAWVPGNQGGESETIIGKWFRRSGKRERIVLATKVSKHPQRKGLSAANIEAAVEDSLRRLQTDYIDVYFSHDDDTATPLTETLGAYQKLIDAGKVRVIGASNYSGARVEEALALSRQHGLPEYQLLQPEYNLYDRAEYERETEPVALANRLGVVVYYSLASGFLSGKYRSQADLVGKARGSRVEKYLNERGLRILGALDRVAERHGSVPAAVALAWLIARPSVTAPIASATSVEQLRSLADAVRIQLSAEDVRELDTASA</sequence>
<gene>
    <name evidence="2" type="ORF">LJ656_11645</name>
</gene>
<feature type="domain" description="NADP-dependent oxidoreductase" evidence="1">
    <location>
        <begin position="15"/>
        <end position="311"/>
    </location>
</feature>
<evidence type="ECO:0000313" key="3">
    <source>
        <dbReference type="Proteomes" id="UP001431019"/>
    </source>
</evidence>
<name>A0ABS8JTK9_9BURK</name>
<dbReference type="PANTHER" id="PTHR43364">
    <property type="entry name" value="NADH-SPECIFIC METHYLGLYOXAL REDUCTASE-RELATED"/>
    <property type="match status" value="1"/>
</dbReference>